<feature type="region of interest" description="Disordered" evidence="1">
    <location>
        <begin position="37"/>
        <end position="56"/>
    </location>
</feature>
<organism evidence="2 3">
    <name type="scientific">Rhodanobacter soli</name>
    <dbReference type="NCBI Taxonomy" id="590609"/>
    <lineage>
        <taxon>Bacteria</taxon>
        <taxon>Pseudomonadati</taxon>
        <taxon>Pseudomonadota</taxon>
        <taxon>Gammaproteobacteria</taxon>
        <taxon>Lysobacterales</taxon>
        <taxon>Rhodanobacteraceae</taxon>
        <taxon>Rhodanobacter</taxon>
    </lineage>
</organism>
<dbReference type="Proteomes" id="UP001549251">
    <property type="component" value="Unassembled WGS sequence"/>
</dbReference>
<evidence type="ECO:0000313" key="3">
    <source>
        <dbReference type="Proteomes" id="UP001549251"/>
    </source>
</evidence>
<protein>
    <submittedName>
        <fullName evidence="2">Uncharacterized protein</fullName>
    </submittedName>
</protein>
<proteinExistence type="predicted"/>
<accession>A0ABV2PV95</accession>
<sequence>MKNFAAQLSLLPLHAGGGWEGVKLYALVRKIKSEPLPNPPLQAGEGVQACRNRGNA</sequence>
<comment type="caution">
    <text evidence="2">The sequence shown here is derived from an EMBL/GenBank/DDBJ whole genome shotgun (WGS) entry which is preliminary data.</text>
</comment>
<dbReference type="EMBL" id="JBEPSD010000001">
    <property type="protein sequence ID" value="MET4568963.1"/>
    <property type="molecule type" value="Genomic_DNA"/>
</dbReference>
<reference evidence="2 3" key="1">
    <citation type="submission" date="2024-06" db="EMBL/GenBank/DDBJ databases">
        <title>Sorghum-associated microbial communities from plants grown in Nebraska, USA.</title>
        <authorList>
            <person name="Schachtman D."/>
        </authorList>
    </citation>
    <scope>NUCLEOTIDE SEQUENCE [LARGE SCALE GENOMIC DNA]</scope>
    <source>
        <strain evidence="2 3">1757</strain>
    </source>
</reference>
<name>A0ABV2PV95_9GAMM</name>
<gene>
    <name evidence="2" type="ORF">ABIE04_001290</name>
</gene>
<keyword evidence="3" id="KW-1185">Reference proteome</keyword>
<evidence type="ECO:0000256" key="1">
    <source>
        <dbReference type="SAM" id="MobiDB-lite"/>
    </source>
</evidence>
<evidence type="ECO:0000313" key="2">
    <source>
        <dbReference type="EMBL" id="MET4568963.1"/>
    </source>
</evidence>